<name>A0A3D8I2L7_9HELI</name>
<protein>
    <recommendedName>
        <fullName evidence="4">Lipoprotein</fullName>
    </recommendedName>
</protein>
<dbReference type="Proteomes" id="UP000256379">
    <property type="component" value="Unassembled WGS sequence"/>
</dbReference>
<sequence>MKMSYGILSVIGILIVMVVFSGCSFWWADPQFYKTKHLGNKEGGWYVLEPEIYDEMRQPSFKTSDKLSNGYYVGVENIDDKEIIDSRITESWVRAWYFIDSSNKKHIISYYRVFVYTAYGLWLLGDEGRGFYLKNRKRFSFGNKDQKFVLKDGKVVKKFISKDGKWVEVEN</sequence>
<proteinExistence type="predicted"/>
<keyword evidence="1" id="KW-0472">Membrane</keyword>
<keyword evidence="1" id="KW-1133">Transmembrane helix</keyword>
<evidence type="ECO:0000313" key="3">
    <source>
        <dbReference type="Proteomes" id="UP000256379"/>
    </source>
</evidence>
<keyword evidence="3" id="KW-1185">Reference proteome</keyword>
<dbReference type="EMBL" id="NXLQ01000138">
    <property type="protein sequence ID" value="RDU59348.1"/>
    <property type="molecule type" value="Genomic_DNA"/>
</dbReference>
<comment type="caution">
    <text evidence="2">The sequence shown here is derived from an EMBL/GenBank/DDBJ whole genome shotgun (WGS) entry which is preliminary data.</text>
</comment>
<reference evidence="2 3" key="1">
    <citation type="submission" date="2018-04" db="EMBL/GenBank/DDBJ databases">
        <title>Novel Campyloabacter and Helicobacter Species and Strains.</title>
        <authorList>
            <person name="Mannion A.J."/>
            <person name="Shen Z."/>
            <person name="Fox J.G."/>
        </authorList>
    </citation>
    <scope>NUCLEOTIDE SEQUENCE [LARGE SCALE GENOMIC DNA]</scope>
    <source>
        <strain evidence="2 3">MIT 17-337</strain>
    </source>
</reference>
<dbReference type="AlphaFoldDB" id="A0A3D8I2L7"/>
<dbReference type="OrthoDB" id="5326079at2"/>
<dbReference type="RefSeq" id="WP_115544029.1">
    <property type="nucleotide sequence ID" value="NZ_NXLQ01000138.1"/>
</dbReference>
<organism evidence="2 3">
    <name type="scientific">Helicobacter didelphidarum</name>
    <dbReference type="NCBI Taxonomy" id="2040648"/>
    <lineage>
        <taxon>Bacteria</taxon>
        <taxon>Pseudomonadati</taxon>
        <taxon>Campylobacterota</taxon>
        <taxon>Epsilonproteobacteria</taxon>
        <taxon>Campylobacterales</taxon>
        <taxon>Helicobacteraceae</taxon>
        <taxon>Helicobacter</taxon>
    </lineage>
</organism>
<dbReference type="PROSITE" id="PS51257">
    <property type="entry name" value="PROKAR_LIPOPROTEIN"/>
    <property type="match status" value="1"/>
</dbReference>
<accession>A0A3D8I2L7</accession>
<feature type="transmembrane region" description="Helical" evidence="1">
    <location>
        <begin position="6"/>
        <end position="28"/>
    </location>
</feature>
<evidence type="ECO:0008006" key="4">
    <source>
        <dbReference type="Google" id="ProtNLM"/>
    </source>
</evidence>
<gene>
    <name evidence="2" type="ORF">CQA53_11530</name>
</gene>
<evidence type="ECO:0000313" key="2">
    <source>
        <dbReference type="EMBL" id="RDU59348.1"/>
    </source>
</evidence>
<keyword evidence="1" id="KW-0812">Transmembrane</keyword>
<evidence type="ECO:0000256" key="1">
    <source>
        <dbReference type="SAM" id="Phobius"/>
    </source>
</evidence>